<dbReference type="GO" id="GO:0008017">
    <property type="term" value="F:microtubule binding"/>
    <property type="evidence" value="ECO:0007669"/>
    <property type="project" value="InterPro"/>
</dbReference>
<reference evidence="11" key="1">
    <citation type="submission" date="2024-03" db="EMBL/GenBank/DDBJ databases">
        <title>WGS assembly of Saponaria officinalis var. Norfolk2.</title>
        <authorList>
            <person name="Jenkins J."/>
            <person name="Shu S."/>
            <person name="Grimwood J."/>
            <person name="Barry K."/>
            <person name="Goodstein D."/>
            <person name="Schmutz J."/>
            <person name="Leebens-Mack J."/>
            <person name="Osbourn A."/>
        </authorList>
    </citation>
    <scope>NUCLEOTIDE SEQUENCE [LARGE SCALE GENOMIC DNA]</scope>
    <source>
        <strain evidence="11">JIC</strain>
    </source>
</reference>
<evidence type="ECO:0000256" key="4">
    <source>
        <dbReference type="ARBA" id="ARBA00022840"/>
    </source>
</evidence>
<dbReference type="InterPro" id="IPR036961">
    <property type="entry name" value="Kinesin_motor_dom_sf"/>
</dbReference>
<feature type="domain" description="Kinesin motor" evidence="10">
    <location>
        <begin position="90"/>
        <end position="415"/>
    </location>
</feature>
<dbReference type="PROSITE" id="PS50067">
    <property type="entry name" value="KINESIN_MOTOR_2"/>
    <property type="match status" value="1"/>
</dbReference>
<keyword evidence="4 7" id="KW-0067">ATP-binding</keyword>
<evidence type="ECO:0000259" key="10">
    <source>
        <dbReference type="PROSITE" id="PS50067"/>
    </source>
</evidence>
<dbReference type="InterPro" id="IPR001752">
    <property type="entry name" value="Kinesin_motor_dom"/>
</dbReference>
<dbReference type="GO" id="GO:0005524">
    <property type="term" value="F:ATP binding"/>
    <property type="evidence" value="ECO:0007669"/>
    <property type="project" value="UniProtKB-UniRule"/>
</dbReference>
<dbReference type="GO" id="GO:0007018">
    <property type="term" value="P:microtubule-based movement"/>
    <property type="evidence" value="ECO:0007669"/>
    <property type="project" value="InterPro"/>
</dbReference>
<evidence type="ECO:0000256" key="5">
    <source>
        <dbReference type="ARBA" id="ARBA00023054"/>
    </source>
</evidence>
<dbReference type="Proteomes" id="UP001443914">
    <property type="component" value="Unassembled WGS sequence"/>
</dbReference>
<name>A0AAW1IPQ5_SAPOF</name>
<feature type="binding site" evidence="7">
    <location>
        <begin position="168"/>
        <end position="175"/>
    </location>
    <ligand>
        <name>ATP</name>
        <dbReference type="ChEBI" id="CHEBI:30616"/>
    </ligand>
</feature>
<evidence type="ECO:0000256" key="8">
    <source>
        <dbReference type="SAM" id="Coils"/>
    </source>
</evidence>
<feature type="coiled-coil region" evidence="8">
    <location>
        <begin position="411"/>
        <end position="460"/>
    </location>
</feature>
<organism evidence="11 12">
    <name type="scientific">Saponaria officinalis</name>
    <name type="common">Common soapwort</name>
    <name type="synonym">Lychnis saponaria</name>
    <dbReference type="NCBI Taxonomy" id="3572"/>
    <lineage>
        <taxon>Eukaryota</taxon>
        <taxon>Viridiplantae</taxon>
        <taxon>Streptophyta</taxon>
        <taxon>Embryophyta</taxon>
        <taxon>Tracheophyta</taxon>
        <taxon>Spermatophyta</taxon>
        <taxon>Magnoliopsida</taxon>
        <taxon>eudicotyledons</taxon>
        <taxon>Gunneridae</taxon>
        <taxon>Pentapetalae</taxon>
        <taxon>Caryophyllales</taxon>
        <taxon>Caryophyllaceae</taxon>
        <taxon>Caryophylleae</taxon>
        <taxon>Saponaria</taxon>
    </lineage>
</organism>
<dbReference type="PRINTS" id="PR00380">
    <property type="entry name" value="KINESINHEAVY"/>
</dbReference>
<protein>
    <recommendedName>
        <fullName evidence="10">Kinesin motor domain-containing protein</fullName>
    </recommendedName>
</protein>
<feature type="compositionally biased region" description="Polar residues" evidence="9">
    <location>
        <begin position="589"/>
        <end position="607"/>
    </location>
</feature>
<feature type="region of interest" description="Disordered" evidence="9">
    <location>
        <begin position="587"/>
        <end position="612"/>
    </location>
</feature>
<evidence type="ECO:0000313" key="11">
    <source>
        <dbReference type="EMBL" id="KAK9691795.1"/>
    </source>
</evidence>
<keyword evidence="5 8" id="KW-0175">Coiled coil</keyword>
<evidence type="ECO:0000256" key="6">
    <source>
        <dbReference type="ARBA" id="ARBA00023175"/>
    </source>
</evidence>
<evidence type="ECO:0000256" key="2">
    <source>
        <dbReference type="ARBA" id="ARBA00022701"/>
    </source>
</evidence>
<dbReference type="GO" id="GO:0005874">
    <property type="term" value="C:microtubule"/>
    <property type="evidence" value="ECO:0007669"/>
    <property type="project" value="UniProtKB-KW"/>
</dbReference>
<keyword evidence="6 7" id="KW-0505">Motor protein</keyword>
<keyword evidence="2" id="KW-0493">Microtubule</keyword>
<sequence length="623" mass="70432">MFISDEKDQISSPSENGLKCSNDINDLSQIMEDENPSFISNININVAPQNDHDHLMSNLQEEIVRLRSKQKKFDEKRRNLLNKILDIKGSIRVFCRIRPLPWNNNRKTEAPILIDSDKVVVKSAGIKKEFDFDKVFCQNSTQEDVFVEVEPILRSALDGHNVCVLAYGQTGTGKTFTMEGTTDQLGIVPRALKELFRQASVETTKSITFSMSMLEVYMGNLKDLLAPRPTRRVYEPITRCNLNIQADSKGVVDIEGLTEVPISDFSKARWWYAKGRRARATSSTSVNEASSRSHCLTRITICHHGDPSEGEVRTSKLWMVDLGGSERLLKTGATGLTLDEGRAINLSLSALADVVASLRRRRPHVPYRNSKLTQILRDSLGNDSKVLMIVHISSIAEDLGETICSMSFAKRARAIESNHELAEDLKNHRQKKIDEHNEEMKEIEEECQTIRNQLQKAEFLLRENNRVHSDNNGQEVDEDNTPESTKNDRDVDNNPLDNTEKTSRRKSLPHFMISTAASRAQRQSPAEHHHFTAKVLRSGTRSSMPLSASQSLSFMEPRLKAVLRNGNKTHHDKLVNNIVVDTQNHHTVEPNSCSTPRSKSVTPSYPTNRPLLPYHKRRVSSLI</sequence>
<feature type="region of interest" description="Disordered" evidence="9">
    <location>
        <begin position="464"/>
        <end position="510"/>
    </location>
</feature>
<dbReference type="PANTHER" id="PTHR47972">
    <property type="entry name" value="KINESIN-LIKE PROTEIN KLP-3"/>
    <property type="match status" value="1"/>
</dbReference>
<dbReference type="PANTHER" id="PTHR47972:SF9">
    <property type="entry name" value="KINESIN-LIKE PROTEIN KIN-14U"/>
    <property type="match status" value="1"/>
</dbReference>
<evidence type="ECO:0000256" key="3">
    <source>
        <dbReference type="ARBA" id="ARBA00022741"/>
    </source>
</evidence>
<dbReference type="Pfam" id="PF00225">
    <property type="entry name" value="Kinesin"/>
    <property type="match status" value="1"/>
</dbReference>
<gene>
    <name evidence="11" type="ORF">RND81_09G220600</name>
</gene>
<evidence type="ECO:0000313" key="12">
    <source>
        <dbReference type="Proteomes" id="UP001443914"/>
    </source>
</evidence>
<dbReference type="InterPro" id="IPR027417">
    <property type="entry name" value="P-loop_NTPase"/>
</dbReference>
<dbReference type="Gene3D" id="3.40.850.10">
    <property type="entry name" value="Kinesin motor domain"/>
    <property type="match status" value="1"/>
</dbReference>
<evidence type="ECO:0000256" key="1">
    <source>
        <dbReference type="ARBA" id="ARBA00010899"/>
    </source>
</evidence>
<keyword evidence="3 7" id="KW-0547">Nucleotide-binding</keyword>
<dbReference type="InterPro" id="IPR027640">
    <property type="entry name" value="Kinesin-like_fam"/>
</dbReference>
<evidence type="ECO:0000256" key="7">
    <source>
        <dbReference type="PROSITE-ProRule" id="PRU00283"/>
    </source>
</evidence>
<feature type="compositionally biased region" description="Basic and acidic residues" evidence="9">
    <location>
        <begin position="485"/>
        <end position="502"/>
    </location>
</feature>
<accession>A0AAW1IPQ5</accession>
<dbReference type="EMBL" id="JBDFQZ010000009">
    <property type="protein sequence ID" value="KAK9691795.1"/>
    <property type="molecule type" value="Genomic_DNA"/>
</dbReference>
<dbReference type="GO" id="GO:0003777">
    <property type="term" value="F:microtubule motor activity"/>
    <property type="evidence" value="ECO:0007669"/>
    <property type="project" value="InterPro"/>
</dbReference>
<dbReference type="SMART" id="SM00129">
    <property type="entry name" value="KISc"/>
    <property type="match status" value="1"/>
</dbReference>
<comment type="similarity">
    <text evidence="1">Belongs to the TRAFAC class myosin-kinesin ATPase superfamily. Kinesin family. KIN-14 subfamily.</text>
</comment>
<dbReference type="AlphaFoldDB" id="A0AAW1IPQ5"/>
<keyword evidence="12" id="KW-1185">Reference proteome</keyword>
<comment type="caution">
    <text evidence="11">The sequence shown here is derived from an EMBL/GenBank/DDBJ whole genome shotgun (WGS) entry which is preliminary data.</text>
</comment>
<dbReference type="FunFam" id="3.40.850.10:FF:000074">
    <property type="entry name" value="p-loop containing nucleoside triphosphate hydrolase superfamily protein"/>
    <property type="match status" value="1"/>
</dbReference>
<dbReference type="SUPFAM" id="SSF52540">
    <property type="entry name" value="P-loop containing nucleoside triphosphate hydrolases"/>
    <property type="match status" value="1"/>
</dbReference>
<proteinExistence type="inferred from homology"/>
<evidence type="ECO:0000256" key="9">
    <source>
        <dbReference type="SAM" id="MobiDB-lite"/>
    </source>
</evidence>